<dbReference type="Pfam" id="PF22738">
    <property type="entry name" value="NNH7"/>
    <property type="match status" value="1"/>
</dbReference>
<gene>
    <name evidence="2" type="ORF">CLV67_115120</name>
</gene>
<evidence type="ECO:0000313" key="2">
    <source>
        <dbReference type="EMBL" id="PRX17617.1"/>
    </source>
</evidence>
<sequence length="1142" mass="124765">MCLGERHTRALAGAAGGASVHIVGTVSHGLTYLDAVKLLGGSGPLMKAADNLLGGALSIATAGGSEAAISLFDAKTEAIRLGHVVAEKITDVVRGQARFNRSERLQAAHGVLVVSSFFAALDDCLQNAGLASPGFSRDDQLLLVAAARTEGSWQARLLNAEIPAPDPDLGRDRLLTAVDGWCRTLARHLSRHLRGLAVWETSGPGTREAVDRLLEEALPDLAVARYEETARTLSAEVPEFAIWLSELESRAVSRGLEALEAALARITSDDVPARRRAGLAAVYRAALDEPVLGGDSLRAGGGDSGADGFGGLTMPSLGTAYLDPRFRVRAANRGARPADEDWWRGCDVRDDFDRFLATYLTTPQSAWAPMLLLGQPGAGKSSLTRVLAARLPPADYLVVRVVLREVRAEAEILDQIEQALRDALGETVAWADLARDAGAAMPVVLLDGFDELLQATGVHQSDYLQRVAAFQQREALLGRPAAVVVTSRVAVADRARLPVGSLAVRLDAFDEPQVGRWLATWNAANSGFWASTGRRPLQRDVVLRFPELAGQPLLLLMLALHDATANALQDADEIGAGQLYERLLTDFAEREVRRLHDGGPEEDLPELVEEELLRLSVVAFAMFHRLRLWVTTAELDADLAGLDLAAGRPRPADGFRGALSAGQETVGRFFFIQRAQALQDDQTLQTYEFLHATFGEYLVARLVVRAVREAAAVSRARSVRMGRRDEDDLLQSLLGYTPLCTRNTVMPFVAELLAAPDRGELGDWAIDRLRTAVTRPAWTSRRYQPIDKRVDHWMATYSFNLLLIALACDVPVRASELFRYAEDPAHWLRSTALQWRAALPSGLYLEFLGSVLIERAWAEDGRRDLILTGGVRTAIVNLDPLWSMEAFPRAHAESSRRKYWSFVDFPVGEAFASMDLTGAFSDDVIRHAAEPAARLLSTSALLTFVEHEPGDVESVAHSLVQLALASRLGCSGQELDDVYDRAVRAMRRREGDREALPLDASWLEFLLRSLLDDAKRLPPGSVLGLARSLLGEVSGHPELLPLLLECLAVGEANKAVKEDHVDPELRRGIDMILALYGEDMSVDSCLRLLEAMPPEPSRGVALILEKVDRVLRQDFVVRHLETERELAARIRAARARFDPPPG</sequence>
<dbReference type="EMBL" id="PVMZ01000015">
    <property type="protein sequence ID" value="PRX17617.1"/>
    <property type="molecule type" value="Genomic_DNA"/>
</dbReference>
<evidence type="ECO:0000313" key="3">
    <source>
        <dbReference type="Proteomes" id="UP000239415"/>
    </source>
</evidence>
<organism evidence="2 3">
    <name type="scientific">Actinoplanes italicus</name>
    <dbReference type="NCBI Taxonomy" id="113567"/>
    <lineage>
        <taxon>Bacteria</taxon>
        <taxon>Bacillati</taxon>
        <taxon>Actinomycetota</taxon>
        <taxon>Actinomycetes</taxon>
        <taxon>Micromonosporales</taxon>
        <taxon>Micromonosporaceae</taxon>
        <taxon>Actinoplanes</taxon>
    </lineage>
</organism>
<feature type="domain" description="NACHT N-terminal Helical" evidence="1">
    <location>
        <begin position="29"/>
        <end position="246"/>
    </location>
</feature>
<protein>
    <recommendedName>
        <fullName evidence="1">NACHT N-terminal Helical domain-containing protein</fullName>
    </recommendedName>
</protein>
<dbReference type="SUPFAM" id="SSF52540">
    <property type="entry name" value="P-loop containing nucleoside triphosphate hydrolases"/>
    <property type="match status" value="1"/>
</dbReference>
<dbReference type="AlphaFoldDB" id="A0A2T0K407"/>
<dbReference type="InterPro" id="IPR054567">
    <property type="entry name" value="NNH7"/>
</dbReference>
<evidence type="ECO:0000259" key="1">
    <source>
        <dbReference type="Pfam" id="PF22738"/>
    </source>
</evidence>
<proteinExistence type="predicted"/>
<name>A0A2T0K407_9ACTN</name>
<comment type="caution">
    <text evidence="2">The sequence shown here is derived from an EMBL/GenBank/DDBJ whole genome shotgun (WGS) entry which is preliminary data.</text>
</comment>
<reference evidence="2 3" key="1">
    <citation type="submission" date="2018-03" db="EMBL/GenBank/DDBJ databases">
        <title>Genomic Encyclopedia of Archaeal and Bacterial Type Strains, Phase II (KMG-II): from individual species to whole genera.</title>
        <authorList>
            <person name="Goeker M."/>
        </authorList>
    </citation>
    <scope>NUCLEOTIDE SEQUENCE [LARGE SCALE GENOMIC DNA]</scope>
    <source>
        <strain evidence="2 3">DSM 43146</strain>
    </source>
</reference>
<dbReference type="InterPro" id="IPR027417">
    <property type="entry name" value="P-loop_NTPase"/>
</dbReference>
<accession>A0A2T0K407</accession>
<dbReference type="Proteomes" id="UP000239415">
    <property type="component" value="Unassembled WGS sequence"/>
</dbReference>
<dbReference type="Gene3D" id="3.40.50.300">
    <property type="entry name" value="P-loop containing nucleotide triphosphate hydrolases"/>
    <property type="match status" value="1"/>
</dbReference>
<keyword evidence="3" id="KW-1185">Reference proteome</keyword>